<dbReference type="AlphaFoldDB" id="A0A291LVL4"/>
<dbReference type="InterPro" id="IPR017853">
    <property type="entry name" value="GH"/>
</dbReference>
<sequence>MSPRGDAARGDRPPSKLLHHGLSAGRPDPLGATWDGEGVNFAVFSAEAELIELCLFSPDGRHEIARIPLRERDGDIWHVYVAGLTPGTRYGFRAHGRYAPEQGLRFNPHKLLLDPYAKKLAGRFRWSDALHGYRVGPARADLGFDTRDSAFAMPKAVVTDPAFAWGDDRPPRHRRSQSVHYETHVKGMTAQHPGIDRRRRGSFLGMASQPVLDHLNKLGVTTVQLMPAQAHLSERFLVEKKLSNYWGYQTIGFFAPDPRFLTQGEVWEFQTMVKRLHSAGIEVLLDVVYNHTAEGNELGPTLSFRGLDNRAYYRLAENPRYYIDDTGCGNTLNTGHPAVLRMVMDSLRYWVEVMHVDGFRFDLATSLARGPEGFDVDGGFVSAIRQDPVLREAKLIAEPWDLGPGGYQLGSWPHPFMELNDTYRDSVRRFWRGDGELMPELARRVLASAERFDHSGRAATASVNFLTSHDGMTLEDVVSYSAKNNWANGEENRDGHEPNYSDGMGAEGLTSNPEIRAARDRRKRNMLATLFLSQGTPMLLAGDEIGNSQGGNNNAYAQDNPIGWVNWDRPDTELMDFVSELIWLRQAHPVLRQRLFLHSRPRGTDGIPDLFWRKPDGSPPSDGDWHDPEWRALCIEIRAASTTPSYSMSDDVVFVVFNRGEAVDVTLPPPLPGSEWRWLLDTSGGAVPGTETRASVRVPADSVAVFDQSARL</sequence>
<dbReference type="InterPro" id="IPR011837">
    <property type="entry name" value="Glycogen_debranch_GlgX"/>
</dbReference>
<dbReference type="GO" id="GO:0004135">
    <property type="term" value="F:amylo-alpha-1,6-glucosidase activity"/>
    <property type="evidence" value="ECO:0007669"/>
    <property type="project" value="InterPro"/>
</dbReference>
<gene>
    <name evidence="6" type="ORF">CBW24_01150</name>
</gene>
<feature type="region of interest" description="Disordered" evidence="4">
    <location>
        <begin position="1"/>
        <end position="24"/>
    </location>
</feature>
<evidence type="ECO:0000313" key="6">
    <source>
        <dbReference type="EMBL" id="ATI40749.1"/>
    </source>
</evidence>
<feature type="domain" description="Glycosyl hydrolase family 13 catalytic" evidence="5">
    <location>
        <begin position="156"/>
        <end position="585"/>
    </location>
</feature>
<evidence type="ECO:0000256" key="2">
    <source>
        <dbReference type="ARBA" id="ARBA00022801"/>
    </source>
</evidence>
<dbReference type="SMART" id="SM00642">
    <property type="entry name" value="Aamy"/>
    <property type="match status" value="1"/>
</dbReference>
<evidence type="ECO:0000256" key="4">
    <source>
        <dbReference type="SAM" id="MobiDB-lite"/>
    </source>
</evidence>
<dbReference type="Proteomes" id="UP000219050">
    <property type="component" value="Chromosome"/>
</dbReference>
<evidence type="ECO:0000256" key="3">
    <source>
        <dbReference type="ARBA" id="ARBA00023295"/>
    </source>
</evidence>
<dbReference type="CDD" id="cd11326">
    <property type="entry name" value="AmyAc_Glg_debranch"/>
    <property type="match status" value="1"/>
</dbReference>
<keyword evidence="7" id="KW-1185">Reference proteome</keyword>
<dbReference type="CDD" id="cd02856">
    <property type="entry name" value="E_set_GDE_Isoamylase_N"/>
    <property type="match status" value="1"/>
</dbReference>
<dbReference type="SUPFAM" id="SSF81296">
    <property type="entry name" value="E set domains"/>
    <property type="match status" value="1"/>
</dbReference>
<dbReference type="OrthoDB" id="3236218at2"/>
<evidence type="ECO:0000313" key="7">
    <source>
        <dbReference type="Proteomes" id="UP000219050"/>
    </source>
</evidence>
<dbReference type="KEGG" id="cmag:CBW24_01150"/>
<comment type="similarity">
    <text evidence="1">Belongs to the glycosyl hydrolase 13 family.</text>
</comment>
<feature type="compositionally biased region" description="Basic and acidic residues" evidence="4">
    <location>
        <begin position="1"/>
        <end position="14"/>
    </location>
</feature>
<dbReference type="InterPro" id="IPR044505">
    <property type="entry name" value="GlgX_Isoamylase_N_E_set"/>
</dbReference>
<dbReference type="Pfam" id="PF02922">
    <property type="entry name" value="CBM_48"/>
    <property type="match status" value="1"/>
</dbReference>
<dbReference type="InterPro" id="IPR013780">
    <property type="entry name" value="Glyco_hydro_b"/>
</dbReference>
<dbReference type="GO" id="GO:0005980">
    <property type="term" value="P:glycogen catabolic process"/>
    <property type="evidence" value="ECO:0007669"/>
    <property type="project" value="InterPro"/>
</dbReference>
<dbReference type="InterPro" id="IPR013783">
    <property type="entry name" value="Ig-like_fold"/>
</dbReference>
<dbReference type="PANTHER" id="PTHR43002">
    <property type="entry name" value="GLYCOGEN DEBRANCHING ENZYME"/>
    <property type="match status" value="1"/>
</dbReference>
<evidence type="ECO:0000256" key="1">
    <source>
        <dbReference type="ARBA" id="ARBA00008061"/>
    </source>
</evidence>
<dbReference type="InterPro" id="IPR006047">
    <property type="entry name" value="GH13_cat_dom"/>
</dbReference>
<dbReference type="Gene3D" id="2.60.40.10">
    <property type="entry name" value="Immunoglobulins"/>
    <property type="match status" value="1"/>
</dbReference>
<feature type="compositionally biased region" description="Basic and acidic residues" evidence="4">
    <location>
        <begin position="490"/>
        <end position="499"/>
    </location>
</feature>
<dbReference type="SUPFAM" id="SSF51011">
    <property type="entry name" value="Glycosyl hydrolase domain"/>
    <property type="match status" value="1"/>
</dbReference>
<dbReference type="InterPro" id="IPR004193">
    <property type="entry name" value="Glyco_hydro_13_N"/>
</dbReference>
<reference evidence="6 7" key="1">
    <citation type="submission" date="2017-05" db="EMBL/GenBank/DDBJ databases">
        <title>Comparative genomic and metabolic analysis of manganese-oxidizing mechanisms in Celeribater manganoxidans DY25T: its adaption to the environment of polymetallic nodule.</title>
        <authorList>
            <person name="Wang X."/>
        </authorList>
    </citation>
    <scope>NUCLEOTIDE SEQUENCE [LARGE SCALE GENOMIC DNA]</scope>
    <source>
        <strain evidence="6 7">DY25</strain>
    </source>
</reference>
<dbReference type="Pfam" id="PF00128">
    <property type="entry name" value="Alpha-amylase"/>
    <property type="match status" value="1"/>
</dbReference>
<name>A0A291LVL4_9RHOB</name>
<dbReference type="Gene3D" id="3.20.20.80">
    <property type="entry name" value="Glycosidases"/>
    <property type="match status" value="1"/>
</dbReference>
<proteinExistence type="inferred from homology"/>
<dbReference type="InterPro" id="IPR014756">
    <property type="entry name" value="Ig_E-set"/>
</dbReference>
<feature type="region of interest" description="Disordered" evidence="4">
    <location>
        <begin position="487"/>
        <end position="513"/>
    </location>
</feature>
<organism evidence="6 7">
    <name type="scientific">Pacificitalea manganoxidans</name>
    <dbReference type="NCBI Taxonomy" id="1411902"/>
    <lineage>
        <taxon>Bacteria</taxon>
        <taxon>Pseudomonadati</taxon>
        <taxon>Pseudomonadota</taxon>
        <taxon>Alphaproteobacteria</taxon>
        <taxon>Rhodobacterales</taxon>
        <taxon>Paracoccaceae</taxon>
        <taxon>Pacificitalea</taxon>
    </lineage>
</organism>
<accession>A0A291LVL4</accession>
<dbReference type="NCBIfam" id="TIGR02100">
    <property type="entry name" value="glgX_debranch"/>
    <property type="match status" value="1"/>
</dbReference>
<keyword evidence="2" id="KW-0378">Hydrolase</keyword>
<evidence type="ECO:0000259" key="5">
    <source>
        <dbReference type="SMART" id="SM00642"/>
    </source>
</evidence>
<keyword evidence="3" id="KW-0326">Glycosidase</keyword>
<dbReference type="EMBL" id="CP021404">
    <property type="protein sequence ID" value="ATI40749.1"/>
    <property type="molecule type" value="Genomic_DNA"/>
</dbReference>
<protein>
    <submittedName>
        <fullName evidence="6">Glycogen debranching enzyme GlgX</fullName>
    </submittedName>
</protein>
<dbReference type="SUPFAM" id="SSF51445">
    <property type="entry name" value="(Trans)glycosidases"/>
    <property type="match status" value="1"/>
</dbReference>
<dbReference type="Gene3D" id="2.60.40.1180">
    <property type="entry name" value="Golgi alpha-mannosidase II"/>
    <property type="match status" value="1"/>
</dbReference>
<dbReference type="RefSeq" id="WP_088662989.1">
    <property type="nucleotide sequence ID" value="NZ_CP021404.1"/>
</dbReference>